<dbReference type="GeneID" id="59324963"/>
<evidence type="ECO:0000313" key="1">
    <source>
        <dbReference type="EMBL" id="QLL31844.1"/>
    </source>
</evidence>
<dbReference type="AlphaFoldDB" id="A0A7G3ZEA8"/>
<proteinExistence type="predicted"/>
<dbReference type="Proteomes" id="UP000515788">
    <property type="component" value="Chromosome 2"/>
</dbReference>
<accession>A0A7G3ZEA8</accession>
<protein>
    <submittedName>
        <fullName evidence="1">Uncharacterized protein</fullName>
    </submittedName>
</protein>
<organism evidence="1 2">
    <name type="scientific">Torulaspora globosa</name>
    <dbReference type="NCBI Taxonomy" id="48254"/>
    <lineage>
        <taxon>Eukaryota</taxon>
        <taxon>Fungi</taxon>
        <taxon>Dikarya</taxon>
        <taxon>Ascomycota</taxon>
        <taxon>Saccharomycotina</taxon>
        <taxon>Saccharomycetes</taxon>
        <taxon>Saccharomycetales</taxon>
        <taxon>Saccharomycetaceae</taxon>
        <taxon>Torulaspora</taxon>
    </lineage>
</organism>
<dbReference type="EMBL" id="CP059247">
    <property type="protein sequence ID" value="QLL31844.1"/>
    <property type="molecule type" value="Genomic_DNA"/>
</dbReference>
<dbReference type="KEGG" id="tgb:HG536_0B07120"/>
<reference evidence="1 2" key="1">
    <citation type="submission" date="2020-06" db="EMBL/GenBank/DDBJ databases">
        <title>The yeast mating-type switching endonuclease HO is a domesticated member of an unorthodox homing genetic element family.</title>
        <authorList>
            <person name="Coughlan A.Y."/>
            <person name="Lombardi L."/>
            <person name="Braun-Galleani S."/>
            <person name="Martos A.R."/>
            <person name="Galeote V."/>
            <person name="Bigey F."/>
            <person name="Dequin S."/>
            <person name="Byrne K.P."/>
            <person name="Wolfe K.H."/>
        </authorList>
    </citation>
    <scope>NUCLEOTIDE SEQUENCE [LARGE SCALE GENOMIC DNA]</scope>
    <source>
        <strain evidence="1 2">CBS764</strain>
    </source>
</reference>
<name>A0A7G3ZEA8_9SACH</name>
<evidence type="ECO:0000313" key="2">
    <source>
        <dbReference type="Proteomes" id="UP000515788"/>
    </source>
</evidence>
<keyword evidence="2" id="KW-1185">Reference proteome</keyword>
<dbReference type="RefSeq" id="XP_037138519.1">
    <property type="nucleotide sequence ID" value="XM_037282624.1"/>
</dbReference>
<gene>
    <name evidence="1" type="ORF">HG536_0B07120</name>
</gene>
<sequence length="162" mass="18336">MQVIATLPRTFLVTSYHAGHCHITPDIPRDVLSCRVHGNINPDIPPDAIACRSLPHYPRTFLVTSYHAGHCHITPDIPHDVLSCTTMATYPEHSSRRHIMQKFGMLPPDFPYHAGSCRTLPYRSLSAVIALGVFALRRYRNPPRISLPTEYCPCYPPIRVLR</sequence>